<dbReference type="GO" id="GO:0004674">
    <property type="term" value="F:protein serine/threonine kinase activity"/>
    <property type="evidence" value="ECO:0007669"/>
    <property type="project" value="UniProtKB-KW"/>
</dbReference>
<dbReference type="InterPro" id="IPR011009">
    <property type="entry name" value="Kinase-like_dom_sf"/>
</dbReference>
<organism evidence="6 7">
    <name type="scientific">Hibiscus syriacus</name>
    <name type="common">Rose of Sharon</name>
    <dbReference type="NCBI Taxonomy" id="106335"/>
    <lineage>
        <taxon>Eukaryota</taxon>
        <taxon>Viridiplantae</taxon>
        <taxon>Streptophyta</taxon>
        <taxon>Embryophyta</taxon>
        <taxon>Tracheophyta</taxon>
        <taxon>Spermatophyta</taxon>
        <taxon>Magnoliopsida</taxon>
        <taxon>eudicotyledons</taxon>
        <taxon>Gunneridae</taxon>
        <taxon>Pentapetalae</taxon>
        <taxon>rosids</taxon>
        <taxon>malvids</taxon>
        <taxon>Malvales</taxon>
        <taxon>Malvaceae</taxon>
        <taxon>Malvoideae</taxon>
        <taxon>Hibiscus</taxon>
    </lineage>
</organism>
<dbReference type="AlphaFoldDB" id="A0A6A2XQ24"/>
<dbReference type="EMBL" id="VEPZ02001355">
    <property type="protein sequence ID" value="KAE8677728.1"/>
    <property type="molecule type" value="Genomic_DNA"/>
</dbReference>
<evidence type="ECO:0000313" key="6">
    <source>
        <dbReference type="EMBL" id="KAE8677728.1"/>
    </source>
</evidence>
<dbReference type="Pfam" id="PF00069">
    <property type="entry name" value="Pkinase"/>
    <property type="match status" value="1"/>
</dbReference>
<evidence type="ECO:0000313" key="7">
    <source>
        <dbReference type="Proteomes" id="UP000436088"/>
    </source>
</evidence>
<gene>
    <name evidence="6" type="ORF">F3Y22_tig00111503pilonHSYRG00059</name>
</gene>
<dbReference type="PANTHER" id="PTHR47989:SF62">
    <property type="entry name" value="OS05G0423500 PROTEIN"/>
    <property type="match status" value="1"/>
</dbReference>
<dbReference type="PROSITE" id="PS50011">
    <property type="entry name" value="PROTEIN_KINASE_DOM"/>
    <property type="match status" value="1"/>
</dbReference>
<dbReference type="SUPFAM" id="SSF56112">
    <property type="entry name" value="Protein kinase-like (PK-like)"/>
    <property type="match status" value="1"/>
</dbReference>
<keyword evidence="4" id="KW-0472">Membrane</keyword>
<keyword evidence="1" id="KW-0808">Transferase</keyword>
<keyword evidence="1" id="KW-0723">Serine/threonine-protein kinase</keyword>
<keyword evidence="3" id="KW-0067">ATP-binding</keyword>
<dbReference type="Pfam" id="PF19160">
    <property type="entry name" value="SPARK"/>
    <property type="match status" value="1"/>
</dbReference>
<keyword evidence="2" id="KW-0547">Nucleotide-binding</keyword>
<evidence type="ECO:0000259" key="5">
    <source>
        <dbReference type="PROSITE" id="PS50011"/>
    </source>
</evidence>
<keyword evidence="4" id="KW-1133">Transmembrane helix</keyword>
<evidence type="ECO:0000256" key="4">
    <source>
        <dbReference type="SAM" id="Phobius"/>
    </source>
</evidence>
<keyword evidence="4" id="KW-0812">Transmembrane</keyword>
<keyword evidence="6" id="KW-0762">Sugar transport</keyword>
<protein>
    <submittedName>
        <fullName evidence="6">Sugar transporter</fullName>
    </submittedName>
</protein>
<evidence type="ECO:0000256" key="3">
    <source>
        <dbReference type="ARBA" id="ARBA00022840"/>
    </source>
</evidence>
<dbReference type="PANTHER" id="PTHR47989">
    <property type="entry name" value="OS01G0750732 PROTEIN"/>
    <property type="match status" value="1"/>
</dbReference>
<proteinExistence type="predicted"/>
<keyword evidence="6" id="KW-0813">Transport</keyword>
<comment type="caution">
    <text evidence="6">The sequence shown here is derived from an EMBL/GenBank/DDBJ whole genome shotgun (WGS) entry which is preliminary data.</text>
</comment>
<dbReference type="InterPro" id="IPR043891">
    <property type="entry name" value="SPARK"/>
</dbReference>
<keyword evidence="7" id="KW-1185">Reference proteome</keyword>
<feature type="transmembrane region" description="Helical" evidence="4">
    <location>
        <begin position="171"/>
        <end position="194"/>
    </location>
</feature>
<dbReference type="Gene3D" id="1.10.510.10">
    <property type="entry name" value="Transferase(Phosphotransferase) domain 1"/>
    <property type="match status" value="1"/>
</dbReference>
<accession>A0A6A2XQ24</accession>
<evidence type="ECO:0000256" key="1">
    <source>
        <dbReference type="ARBA" id="ARBA00022527"/>
    </source>
</evidence>
<dbReference type="GO" id="GO:0005524">
    <property type="term" value="F:ATP binding"/>
    <property type="evidence" value="ECO:0007669"/>
    <property type="project" value="UniProtKB-KW"/>
</dbReference>
<reference evidence="6" key="1">
    <citation type="submission" date="2019-09" db="EMBL/GenBank/DDBJ databases">
        <title>Draft genome information of white flower Hibiscus syriacus.</title>
        <authorList>
            <person name="Kim Y.-M."/>
        </authorList>
    </citation>
    <scope>NUCLEOTIDE SEQUENCE [LARGE SCALE GENOMIC DNA]</scope>
    <source>
        <strain evidence="6">YM2019G1</strain>
    </source>
</reference>
<feature type="domain" description="Protein kinase" evidence="5">
    <location>
        <begin position="103"/>
        <end position="365"/>
    </location>
</feature>
<name>A0A6A2XQ24_HIBSY</name>
<dbReference type="InterPro" id="IPR000719">
    <property type="entry name" value="Prot_kinase_dom"/>
</dbReference>
<dbReference type="Proteomes" id="UP000436088">
    <property type="component" value="Unassembled WGS sequence"/>
</dbReference>
<evidence type="ECO:0000256" key="2">
    <source>
        <dbReference type="ARBA" id="ARBA00022741"/>
    </source>
</evidence>
<keyword evidence="1" id="KW-0418">Kinase</keyword>
<sequence>MEGIDLVRSEYLQTSEYFVPPPNTSEACRESYRVLLGEFVTDFDIETSCGYKAEWISETCMNVTSRAQFESVIPSAILYQLRYYCTQSLDDSFTCGSCTRKLLIVGEVFLEGINDDAVRNISSCSGYPNMYTAAFVNHFGPTDRATAQCLFSIASKQERSRPSRGHYRSEIPGVTAGSVVGVLGAFSAVLLLMMRRCRKNVEAKNDSDTDETSLVFGFGLCSRSTSLKKFKIKEIKNATKNFSRENIIGMGRYGNVYRGIQPDGSEVSIKRDIKASNILLDETFEPKVTDFGLAKIKSEGTTHLSTTVAGTLGYVAPEYALYGKLTELVEQGRALDVVEQDMPEIGSPEVMEQYVLVAVLCCHSI</sequence>